<dbReference type="Pfam" id="PF13343">
    <property type="entry name" value="SBP_bac_6"/>
    <property type="match status" value="1"/>
</dbReference>
<dbReference type="GO" id="GO:0030975">
    <property type="term" value="F:thiamine binding"/>
    <property type="evidence" value="ECO:0007669"/>
    <property type="project" value="TreeGrafter"/>
</dbReference>
<proteinExistence type="predicted"/>
<evidence type="ECO:0000313" key="4">
    <source>
        <dbReference type="Proteomes" id="UP000199548"/>
    </source>
</evidence>
<evidence type="ECO:0000256" key="2">
    <source>
        <dbReference type="SAM" id="SignalP"/>
    </source>
</evidence>
<dbReference type="Gene3D" id="3.40.190.10">
    <property type="entry name" value="Periplasmic binding protein-like II"/>
    <property type="match status" value="2"/>
</dbReference>
<gene>
    <name evidence="3" type="ORF">SAMN05192543_103279</name>
</gene>
<dbReference type="AlphaFoldDB" id="A0A1I3IIU8"/>
<dbReference type="PANTHER" id="PTHR30006">
    <property type="entry name" value="THIAMINE-BINDING PERIPLASMIC PROTEIN-RELATED"/>
    <property type="match status" value="1"/>
</dbReference>
<organism evidence="3 4">
    <name type="scientific">Paraburkholderia megapolitana</name>
    <dbReference type="NCBI Taxonomy" id="420953"/>
    <lineage>
        <taxon>Bacteria</taxon>
        <taxon>Pseudomonadati</taxon>
        <taxon>Pseudomonadota</taxon>
        <taxon>Betaproteobacteria</taxon>
        <taxon>Burkholderiales</taxon>
        <taxon>Burkholderiaceae</taxon>
        <taxon>Paraburkholderia</taxon>
    </lineage>
</organism>
<reference evidence="3 4" key="1">
    <citation type="submission" date="2016-10" db="EMBL/GenBank/DDBJ databases">
        <authorList>
            <person name="de Groot N.N."/>
        </authorList>
    </citation>
    <scope>NUCLEOTIDE SEQUENCE [LARGE SCALE GENOMIC DNA]</scope>
    <source>
        <strain evidence="3 4">LMG 23650</strain>
    </source>
</reference>
<keyword evidence="4" id="KW-1185">Reference proteome</keyword>
<protein>
    <submittedName>
        <fullName evidence="3">Putative spermidine/putrescine transport system substrate-binding protein</fullName>
    </submittedName>
</protein>
<dbReference type="GO" id="GO:0030976">
    <property type="term" value="F:thiamine pyrophosphate binding"/>
    <property type="evidence" value="ECO:0007669"/>
    <property type="project" value="TreeGrafter"/>
</dbReference>
<accession>A0A1I3IIU8</accession>
<sequence length="374" mass="40207">MKNYWMNYLKFAAAGLPALGMANLLGMNAAWAEPSAQLIAAAKAEGQLTLMGLPRDWCNYGQLVDDFKAKYGLKVSVLNPDAGSGDEVEAIRANKGNSGPQAPDAIDVGLSFAPKAKAEGLLAPYKVATWNTIPTEAKDADGYWYGDYYGVLSFEVNADLVSKIPTDWADLQKSDYSSSVSLAGDARVSNQAILGVFAAGLSRAHGDVAKAGDAGLQYFAELNKSGNFVPVIGKESTLAQGTTPILIRWDYNALADRDSLKGNPKVQVVVPKTGVVAGMYAQAISAYAPHPNAAKLWMEYLYSDKGQLTWLSGYCHPIRFKDLTATHKIPADMMAKLPPAAAYEKAVFPTLDQQDAFNAIITKRWDQVVGANIK</sequence>
<dbReference type="OrthoDB" id="366726at2"/>
<evidence type="ECO:0000256" key="1">
    <source>
        <dbReference type="ARBA" id="ARBA00022729"/>
    </source>
</evidence>
<dbReference type="SUPFAM" id="SSF53850">
    <property type="entry name" value="Periplasmic binding protein-like II"/>
    <property type="match status" value="1"/>
</dbReference>
<name>A0A1I3IIU8_9BURK</name>
<feature type="chain" id="PRO_5011521289" evidence="2">
    <location>
        <begin position="33"/>
        <end position="374"/>
    </location>
</feature>
<dbReference type="GO" id="GO:0015888">
    <property type="term" value="P:thiamine transport"/>
    <property type="evidence" value="ECO:0007669"/>
    <property type="project" value="TreeGrafter"/>
</dbReference>
<dbReference type="PANTHER" id="PTHR30006:SF2">
    <property type="entry name" value="ABC TRANSPORTER SUBSTRATE-BINDING PROTEIN"/>
    <property type="match status" value="1"/>
</dbReference>
<dbReference type="Proteomes" id="UP000199548">
    <property type="component" value="Unassembled WGS sequence"/>
</dbReference>
<dbReference type="GO" id="GO:0030288">
    <property type="term" value="C:outer membrane-bounded periplasmic space"/>
    <property type="evidence" value="ECO:0007669"/>
    <property type="project" value="TreeGrafter"/>
</dbReference>
<keyword evidence="1 2" id="KW-0732">Signal</keyword>
<dbReference type="STRING" id="420953.SAMN05192543_103279"/>
<feature type="signal peptide" evidence="2">
    <location>
        <begin position="1"/>
        <end position="32"/>
    </location>
</feature>
<dbReference type="EMBL" id="FOQU01000003">
    <property type="protein sequence ID" value="SFI47914.1"/>
    <property type="molecule type" value="Genomic_DNA"/>
</dbReference>
<evidence type="ECO:0000313" key="3">
    <source>
        <dbReference type="EMBL" id="SFI47914.1"/>
    </source>
</evidence>